<dbReference type="PANTHER" id="PTHR33050:SF7">
    <property type="entry name" value="RIBONUCLEASE H"/>
    <property type="match status" value="1"/>
</dbReference>
<feature type="non-terminal residue" evidence="2">
    <location>
        <position position="911"/>
    </location>
</feature>
<feature type="region of interest" description="Disordered" evidence="1">
    <location>
        <begin position="249"/>
        <end position="290"/>
    </location>
</feature>
<feature type="compositionally biased region" description="Polar residues" evidence="1">
    <location>
        <begin position="250"/>
        <end position="259"/>
    </location>
</feature>
<evidence type="ECO:0000313" key="2">
    <source>
        <dbReference type="EMBL" id="KAE9278787.1"/>
    </source>
</evidence>
<feature type="compositionally biased region" description="Low complexity" evidence="1">
    <location>
        <begin position="29"/>
        <end position="65"/>
    </location>
</feature>
<comment type="caution">
    <text evidence="2">The sequence shown here is derived from an EMBL/GenBank/DDBJ whole genome shotgun (WGS) entry which is preliminary data.</text>
</comment>
<reference evidence="2 3" key="1">
    <citation type="submission" date="2018-08" db="EMBL/GenBank/DDBJ databases">
        <title>Genomic investigation of the strawberry pathogen Phytophthora fragariae indicates pathogenicity is determined by transcriptional variation in three key races.</title>
        <authorList>
            <person name="Adams T.M."/>
            <person name="Armitage A.D."/>
            <person name="Sobczyk M.K."/>
            <person name="Bates H.J."/>
            <person name="Dunwell J.M."/>
            <person name="Nellist C.F."/>
            <person name="Harrison R.J."/>
        </authorList>
    </citation>
    <scope>NUCLEOTIDE SEQUENCE [LARGE SCALE GENOMIC DNA]</scope>
    <source>
        <strain evidence="2 3">SCRP333</strain>
    </source>
</reference>
<gene>
    <name evidence="2" type="ORF">PR003_g28420</name>
</gene>
<evidence type="ECO:0000313" key="3">
    <source>
        <dbReference type="Proteomes" id="UP000434957"/>
    </source>
</evidence>
<dbReference type="InterPro" id="IPR043502">
    <property type="entry name" value="DNA/RNA_pol_sf"/>
</dbReference>
<dbReference type="Proteomes" id="UP000434957">
    <property type="component" value="Unassembled WGS sequence"/>
</dbReference>
<dbReference type="InterPro" id="IPR052055">
    <property type="entry name" value="Hepadnavirus_pol/RT"/>
</dbReference>
<dbReference type="AlphaFoldDB" id="A0A6A4C019"/>
<feature type="region of interest" description="Disordered" evidence="1">
    <location>
        <begin position="1"/>
        <end position="215"/>
    </location>
</feature>
<dbReference type="SUPFAM" id="SSF56672">
    <property type="entry name" value="DNA/RNA polymerases"/>
    <property type="match status" value="1"/>
</dbReference>
<name>A0A6A4C019_9STRA</name>
<organism evidence="2 3">
    <name type="scientific">Phytophthora rubi</name>
    <dbReference type="NCBI Taxonomy" id="129364"/>
    <lineage>
        <taxon>Eukaryota</taxon>
        <taxon>Sar</taxon>
        <taxon>Stramenopiles</taxon>
        <taxon>Oomycota</taxon>
        <taxon>Peronosporomycetes</taxon>
        <taxon>Peronosporales</taxon>
        <taxon>Peronosporaceae</taxon>
        <taxon>Phytophthora</taxon>
    </lineage>
</organism>
<accession>A0A6A4C019</accession>
<feature type="compositionally biased region" description="Polar residues" evidence="1">
    <location>
        <begin position="1"/>
        <end position="19"/>
    </location>
</feature>
<proteinExistence type="predicted"/>
<dbReference type="PANTHER" id="PTHR33050">
    <property type="entry name" value="REVERSE TRANSCRIPTASE DOMAIN-CONTAINING PROTEIN"/>
    <property type="match status" value="1"/>
</dbReference>
<dbReference type="EMBL" id="QXFT01004311">
    <property type="protein sequence ID" value="KAE9278787.1"/>
    <property type="molecule type" value="Genomic_DNA"/>
</dbReference>
<evidence type="ECO:0000256" key="1">
    <source>
        <dbReference type="SAM" id="MobiDB-lite"/>
    </source>
</evidence>
<protein>
    <submittedName>
        <fullName evidence="2">Uncharacterized protein</fullName>
    </submittedName>
</protein>
<keyword evidence="3" id="KW-1185">Reference proteome</keyword>
<feature type="compositionally biased region" description="Low complexity" evidence="1">
    <location>
        <begin position="133"/>
        <end position="160"/>
    </location>
</feature>
<sequence>MITRGTTDQASPSFPSSIADSAPTDRELPPAAAAVAPPDVVDVTGSGEPWTTAPARRTTEAAPLRTSKRATPKAVPGEAPADASKARKKVAKRTTVASISGPPRKTASDGDEDSGSDLEDKPPGPPAKRPRKATASAKAKPAKPAASAAAAKRPSALPRSDGGFDLHEFMASFSPGTAREDIAAPVERAVPEESPTAQASASREGVATQHDPAAGDQVQALQAEVERLRALVAGQGLAQLPVSSIPFPHANSSAPTAPNSKGELPPAERRGFKFPSGEEEDTRTTPRPSHLRPVVSVTTAAMMHSNARARSDLVCATRIASLARSMMKLGITLPPNNYPLSRPGEAGPEYLLDTPLRKALSEYARRSGASLQTFVEMVRGQTANDYRPNKNLVPAVLNKVCKGYERLEELQQIVHGGVEVRLSKTPPRQVKRPPNHGSTRDRLNVLGKNIRKEQDAGRCLVLDRDLLEQWPEIIISPFGVVDKGGEDASVTGRTIHDLSYPEGTSINDCTDQDSIIKPDYTHCDAVATEILKSKRAHPNARVCVMAGDVASAFRNISIHSNSMYLFAGHIEEDDVIVIELAAPFGWTGSPGFYEIAGGAVAYVHGSHTTDVFPDGIFNYHWVDDHINVAADVGTACDDADRSLRYAMVAVMGADAINAKKFTDWNTRQRVLGLVFDSEVETVSMPMEKIIKARGIVAAAFAASSLSRKAYRSLMGSLRHVATCIRAARPFLQRLRQRESHLHRFQRVPVTPDMQQDSLWWWRVLHTPHLNGVSLEYFNALPAPDITVEMDASDYGLCALDVSSQAALTYRFTADERELIAAFKEGAPNGFDINFRELLSCAFAVHAWGRRWGCSVGRNRRPRHVLFRIDNTSAVAWQNKLASRNPRAQVIIRLLSWWETSFQLRFSASHVA</sequence>